<dbReference type="AlphaFoldDB" id="A0A4Z2GBQ2"/>
<accession>A0A4Z2GBQ2</accession>
<evidence type="ECO:0000313" key="1">
    <source>
        <dbReference type="EMBL" id="TNN50641.1"/>
    </source>
</evidence>
<evidence type="ECO:0000313" key="2">
    <source>
        <dbReference type="Proteomes" id="UP000314294"/>
    </source>
</evidence>
<keyword evidence="2" id="KW-1185">Reference proteome</keyword>
<organism evidence="1 2">
    <name type="scientific">Liparis tanakae</name>
    <name type="common">Tanaka's snailfish</name>
    <dbReference type="NCBI Taxonomy" id="230148"/>
    <lineage>
        <taxon>Eukaryota</taxon>
        <taxon>Metazoa</taxon>
        <taxon>Chordata</taxon>
        <taxon>Craniata</taxon>
        <taxon>Vertebrata</taxon>
        <taxon>Euteleostomi</taxon>
        <taxon>Actinopterygii</taxon>
        <taxon>Neopterygii</taxon>
        <taxon>Teleostei</taxon>
        <taxon>Neoteleostei</taxon>
        <taxon>Acanthomorphata</taxon>
        <taxon>Eupercaria</taxon>
        <taxon>Perciformes</taxon>
        <taxon>Cottioidei</taxon>
        <taxon>Cottales</taxon>
        <taxon>Liparidae</taxon>
        <taxon>Liparis</taxon>
    </lineage>
</organism>
<comment type="caution">
    <text evidence="1">The sequence shown here is derived from an EMBL/GenBank/DDBJ whole genome shotgun (WGS) entry which is preliminary data.</text>
</comment>
<gene>
    <name evidence="1" type="ORF">EYF80_039154</name>
</gene>
<protein>
    <submittedName>
        <fullName evidence="1">Uncharacterized protein</fullName>
    </submittedName>
</protein>
<sequence>MLTLHGRHRLRLGIRPLWGQRVKLDLGATLLRDMRTRFQFAHIKAVGPLRHGRPLQFTDRPAGGSRSKEMLLGGRRLVFRCRPAGGALCIEVQVVD</sequence>
<dbReference type="EMBL" id="SRLO01000610">
    <property type="protein sequence ID" value="TNN50641.1"/>
    <property type="molecule type" value="Genomic_DNA"/>
</dbReference>
<name>A0A4Z2GBQ2_9TELE</name>
<reference evidence="1 2" key="1">
    <citation type="submission" date="2019-03" db="EMBL/GenBank/DDBJ databases">
        <title>First draft genome of Liparis tanakae, snailfish: a comprehensive survey of snailfish specific genes.</title>
        <authorList>
            <person name="Kim W."/>
            <person name="Song I."/>
            <person name="Jeong J.-H."/>
            <person name="Kim D."/>
            <person name="Kim S."/>
            <person name="Ryu S."/>
            <person name="Song J.Y."/>
            <person name="Lee S.K."/>
        </authorList>
    </citation>
    <scope>NUCLEOTIDE SEQUENCE [LARGE SCALE GENOMIC DNA]</scope>
    <source>
        <tissue evidence="1">Muscle</tissue>
    </source>
</reference>
<dbReference type="Proteomes" id="UP000314294">
    <property type="component" value="Unassembled WGS sequence"/>
</dbReference>
<proteinExistence type="predicted"/>